<evidence type="ECO:0000256" key="1">
    <source>
        <dbReference type="SAM" id="MobiDB-lite"/>
    </source>
</evidence>
<feature type="compositionally biased region" description="Basic and acidic residues" evidence="1">
    <location>
        <begin position="79"/>
        <end position="103"/>
    </location>
</feature>
<accession>A0A077QXQ3</accession>
<reference evidence="2" key="1">
    <citation type="journal article" date="2014" name="Genome Biol. Evol.">
        <title>Gene Loss Rather Than Gene Gain Is Associated with a Host Jump from Monocots to Dicots in the Smut Fungus Melanopsichium pennsylvanicum.</title>
        <authorList>
            <person name="Sharma R."/>
            <person name="Mishra B."/>
            <person name="Runge F."/>
            <person name="Thines M."/>
        </authorList>
    </citation>
    <scope>NUCLEOTIDE SEQUENCE</scope>
    <source>
        <strain evidence="2">4</strain>
    </source>
</reference>
<organism evidence="2">
    <name type="scientific">Melanopsichium pennsylvanicum 4</name>
    <dbReference type="NCBI Taxonomy" id="1398559"/>
    <lineage>
        <taxon>Eukaryota</taxon>
        <taxon>Fungi</taxon>
        <taxon>Dikarya</taxon>
        <taxon>Basidiomycota</taxon>
        <taxon>Ustilaginomycotina</taxon>
        <taxon>Ustilaginomycetes</taxon>
        <taxon>Ustilaginales</taxon>
        <taxon>Ustilaginaceae</taxon>
        <taxon>Melanopsichium</taxon>
    </lineage>
</organism>
<sequence>MTGGAVSTVLGMDGSGVFRTAVQSVADGSKEAGWQCREMKYKAIAIRWLETGNRTNNDNGRALSSQSLRRTATRTVANDGDRGQKESSECDEIVRKRSLDEGH</sequence>
<proteinExistence type="predicted"/>
<dbReference type="EMBL" id="HG529494">
    <property type="protein sequence ID" value="CDI51138.1"/>
    <property type="molecule type" value="Genomic_DNA"/>
</dbReference>
<evidence type="ECO:0000313" key="2">
    <source>
        <dbReference type="EMBL" id="CDI51138.1"/>
    </source>
</evidence>
<protein>
    <submittedName>
        <fullName evidence="2">Uncharacterized protein</fullName>
    </submittedName>
</protein>
<feature type="compositionally biased region" description="Polar residues" evidence="1">
    <location>
        <begin position="54"/>
        <end position="76"/>
    </location>
</feature>
<feature type="region of interest" description="Disordered" evidence="1">
    <location>
        <begin position="54"/>
        <end position="103"/>
    </location>
</feature>
<dbReference type="AlphaFoldDB" id="A0A077QXQ3"/>
<name>A0A077QXQ3_9BASI</name>